<proteinExistence type="predicted"/>
<feature type="compositionally biased region" description="Basic and acidic residues" evidence="1">
    <location>
        <begin position="27"/>
        <end position="36"/>
    </location>
</feature>
<reference evidence="2" key="1">
    <citation type="submission" date="2021-10" db="EMBL/GenBank/DDBJ databases">
        <title>Melipona bicolor Genome sequencing and assembly.</title>
        <authorList>
            <person name="Araujo N.S."/>
            <person name="Arias M.C."/>
        </authorList>
    </citation>
    <scope>NUCLEOTIDE SEQUENCE</scope>
    <source>
        <strain evidence="2">USP_2M_L1-L4_2017</strain>
        <tissue evidence="2">Whole body</tissue>
    </source>
</reference>
<comment type="caution">
    <text evidence="2">The sequence shown here is derived from an EMBL/GenBank/DDBJ whole genome shotgun (WGS) entry which is preliminary data.</text>
</comment>
<name>A0AA40KKR1_9HYME</name>
<evidence type="ECO:0000256" key="1">
    <source>
        <dbReference type="SAM" id="MobiDB-lite"/>
    </source>
</evidence>
<feature type="region of interest" description="Disordered" evidence="1">
    <location>
        <begin position="1"/>
        <end position="66"/>
    </location>
</feature>
<dbReference type="Proteomes" id="UP001177670">
    <property type="component" value="Unassembled WGS sequence"/>
</dbReference>
<accession>A0AA40KKR1</accession>
<keyword evidence="3" id="KW-1185">Reference proteome</keyword>
<dbReference type="AlphaFoldDB" id="A0AA40KKR1"/>
<organism evidence="2 3">
    <name type="scientific">Melipona bicolor</name>
    <dbReference type="NCBI Taxonomy" id="60889"/>
    <lineage>
        <taxon>Eukaryota</taxon>
        <taxon>Metazoa</taxon>
        <taxon>Ecdysozoa</taxon>
        <taxon>Arthropoda</taxon>
        <taxon>Hexapoda</taxon>
        <taxon>Insecta</taxon>
        <taxon>Pterygota</taxon>
        <taxon>Neoptera</taxon>
        <taxon>Endopterygota</taxon>
        <taxon>Hymenoptera</taxon>
        <taxon>Apocrita</taxon>
        <taxon>Aculeata</taxon>
        <taxon>Apoidea</taxon>
        <taxon>Anthophila</taxon>
        <taxon>Apidae</taxon>
        <taxon>Melipona</taxon>
    </lineage>
</organism>
<evidence type="ECO:0000313" key="2">
    <source>
        <dbReference type="EMBL" id="KAK1124030.1"/>
    </source>
</evidence>
<dbReference type="EMBL" id="JAHYIQ010000019">
    <property type="protein sequence ID" value="KAK1124030.1"/>
    <property type="molecule type" value="Genomic_DNA"/>
</dbReference>
<gene>
    <name evidence="2" type="ORF">K0M31_007056</name>
</gene>
<protein>
    <submittedName>
        <fullName evidence="2">Uncharacterized protein</fullName>
    </submittedName>
</protein>
<sequence>MADGMGPVCRAAAAEKESEHRRKKKEREKEGQKAMERTMYYVLVSRGPPNPYDPAKRKSPTRSIYSLENPTKRNLSTAALVLLPSWYYPILNTKTGSQNVQFIIFRKMYELKI</sequence>
<evidence type="ECO:0000313" key="3">
    <source>
        <dbReference type="Proteomes" id="UP001177670"/>
    </source>
</evidence>